<dbReference type="PROSITE" id="PS50850">
    <property type="entry name" value="MFS"/>
    <property type="match status" value="1"/>
</dbReference>
<feature type="transmembrane region" description="Helical" evidence="6">
    <location>
        <begin position="250"/>
        <end position="273"/>
    </location>
</feature>
<evidence type="ECO:0000256" key="5">
    <source>
        <dbReference type="SAM" id="MobiDB-lite"/>
    </source>
</evidence>
<dbReference type="Gene3D" id="1.20.1250.20">
    <property type="entry name" value="MFS general substrate transporter like domains"/>
    <property type="match status" value="2"/>
</dbReference>
<gene>
    <name evidence="8" type="ORF">JD78_03221</name>
</gene>
<dbReference type="PANTHER" id="PTHR23542">
    <property type="match status" value="1"/>
</dbReference>
<evidence type="ECO:0000256" key="3">
    <source>
        <dbReference type="ARBA" id="ARBA00022989"/>
    </source>
</evidence>
<evidence type="ECO:0000313" key="9">
    <source>
        <dbReference type="Proteomes" id="UP000321490"/>
    </source>
</evidence>
<feature type="transmembrane region" description="Helical" evidence="6">
    <location>
        <begin position="78"/>
        <end position="100"/>
    </location>
</feature>
<evidence type="ECO:0000313" key="8">
    <source>
        <dbReference type="EMBL" id="TWH74676.1"/>
    </source>
</evidence>
<feature type="transmembrane region" description="Helical" evidence="6">
    <location>
        <begin position="336"/>
        <end position="358"/>
    </location>
</feature>
<protein>
    <submittedName>
        <fullName evidence="8">Putative MFS family arabinose efflux permease</fullName>
    </submittedName>
</protein>
<feature type="region of interest" description="Disordered" evidence="5">
    <location>
        <begin position="1"/>
        <end position="21"/>
    </location>
</feature>
<feature type="transmembrane region" description="Helical" evidence="6">
    <location>
        <begin position="137"/>
        <end position="160"/>
    </location>
</feature>
<feature type="domain" description="Major facilitator superfamily (MFS) profile" evidence="7">
    <location>
        <begin position="247"/>
        <end position="437"/>
    </location>
</feature>
<dbReference type="SUPFAM" id="SSF103473">
    <property type="entry name" value="MFS general substrate transporter"/>
    <property type="match status" value="1"/>
</dbReference>
<dbReference type="AlphaFoldDB" id="A0A562IV07"/>
<evidence type="ECO:0000256" key="2">
    <source>
        <dbReference type="ARBA" id="ARBA00022692"/>
    </source>
</evidence>
<accession>A0A562IV07</accession>
<dbReference type="GO" id="GO:0005886">
    <property type="term" value="C:plasma membrane"/>
    <property type="evidence" value="ECO:0007669"/>
    <property type="project" value="UniProtKB-SubCell"/>
</dbReference>
<feature type="transmembrane region" description="Helical" evidence="6">
    <location>
        <begin position="313"/>
        <end position="330"/>
    </location>
</feature>
<organism evidence="8 9">
    <name type="scientific">Modestobacter roseus</name>
    <dbReference type="NCBI Taxonomy" id="1181884"/>
    <lineage>
        <taxon>Bacteria</taxon>
        <taxon>Bacillati</taxon>
        <taxon>Actinomycetota</taxon>
        <taxon>Actinomycetes</taxon>
        <taxon>Geodermatophilales</taxon>
        <taxon>Geodermatophilaceae</taxon>
        <taxon>Modestobacter</taxon>
    </lineage>
</organism>
<evidence type="ECO:0000256" key="6">
    <source>
        <dbReference type="SAM" id="Phobius"/>
    </source>
</evidence>
<comment type="subcellular location">
    <subcellularLocation>
        <location evidence="1">Cell membrane</location>
        <topology evidence="1">Multi-pass membrane protein</topology>
    </subcellularLocation>
</comment>
<dbReference type="GO" id="GO:0022857">
    <property type="term" value="F:transmembrane transporter activity"/>
    <property type="evidence" value="ECO:0007669"/>
    <property type="project" value="InterPro"/>
</dbReference>
<proteinExistence type="predicted"/>
<sequence length="437" mass="44704">MVGDGIPSYPGPDGSVDYRGAGTHHPVTEAVPLVPNPYLHVLRTPHAVPMVLAALIGRLPLSMLGLGSVLLVQAETGSYGLGGAVAAVGAVATAVAGPVIGRLADTHAQRRVLLTVLAVFVTSGVVFLTSVRQDWPLWTVFLSAGAAGASIPPVSSMIRVRWTHLLRGTPRLPTALAMESVVDEFVFIVGPVLVTFLSTTGHTTSGLVTAFTLAAVGGVLFAVQQRTEPPPAEHEHRGGPSAMRIRGLRVLFVVGAAVGAVLGTLEIALVAFADEVDQRSLAGLLIAGLAAGSMASGIGWGAVHWRLPLRHRLVAALLVLSVCTVPLLLVDGYWMMLPLVVVAGIAVSPSLISAFTLAEVLVPRAAVTEAFTWIGTALALGVAVGASLAGKIVDAEGANASVLVATAAAVVAAVVVALGQRLLHVPAEHVADPALAR</sequence>
<comment type="caution">
    <text evidence="8">The sequence shown here is derived from an EMBL/GenBank/DDBJ whole genome shotgun (WGS) entry which is preliminary data.</text>
</comment>
<feature type="transmembrane region" description="Helical" evidence="6">
    <location>
        <begin position="370"/>
        <end position="388"/>
    </location>
</feature>
<reference evidence="8 9" key="1">
    <citation type="submission" date="2019-07" db="EMBL/GenBank/DDBJ databases">
        <title>R&amp;d 2014.</title>
        <authorList>
            <person name="Klenk H.-P."/>
        </authorList>
    </citation>
    <scope>NUCLEOTIDE SEQUENCE [LARGE SCALE GENOMIC DNA]</scope>
    <source>
        <strain evidence="8 9">DSM 45764</strain>
    </source>
</reference>
<evidence type="ECO:0000259" key="7">
    <source>
        <dbReference type="PROSITE" id="PS50850"/>
    </source>
</evidence>
<feature type="transmembrane region" description="Helical" evidence="6">
    <location>
        <begin position="112"/>
        <end position="131"/>
    </location>
</feature>
<dbReference type="InterPro" id="IPR036259">
    <property type="entry name" value="MFS_trans_sf"/>
</dbReference>
<feature type="transmembrane region" description="Helical" evidence="6">
    <location>
        <begin position="279"/>
        <end position="301"/>
    </location>
</feature>
<keyword evidence="4 6" id="KW-0472">Membrane</keyword>
<feature type="transmembrane region" description="Helical" evidence="6">
    <location>
        <begin position="205"/>
        <end position="223"/>
    </location>
</feature>
<name>A0A562IV07_9ACTN</name>
<dbReference type="PANTHER" id="PTHR23542:SF1">
    <property type="entry name" value="MAJOR FACILITATOR SUPERFAMILY (MFS) PROFILE DOMAIN-CONTAINING PROTEIN"/>
    <property type="match status" value="1"/>
</dbReference>
<dbReference type="Proteomes" id="UP000321490">
    <property type="component" value="Unassembled WGS sequence"/>
</dbReference>
<dbReference type="InterPro" id="IPR011701">
    <property type="entry name" value="MFS"/>
</dbReference>
<dbReference type="InterPro" id="IPR020846">
    <property type="entry name" value="MFS_dom"/>
</dbReference>
<keyword evidence="9" id="KW-1185">Reference proteome</keyword>
<dbReference type="Pfam" id="PF07690">
    <property type="entry name" value="MFS_1"/>
    <property type="match status" value="1"/>
</dbReference>
<evidence type="ECO:0000256" key="1">
    <source>
        <dbReference type="ARBA" id="ARBA00004651"/>
    </source>
</evidence>
<dbReference type="EMBL" id="VLKF01000001">
    <property type="protein sequence ID" value="TWH74676.1"/>
    <property type="molecule type" value="Genomic_DNA"/>
</dbReference>
<feature type="transmembrane region" description="Helical" evidence="6">
    <location>
        <begin position="181"/>
        <end position="199"/>
    </location>
</feature>
<feature type="transmembrane region" description="Helical" evidence="6">
    <location>
        <begin position="50"/>
        <end position="72"/>
    </location>
</feature>
<evidence type="ECO:0000256" key="4">
    <source>
        <dbReference type="ARBA" id="ARBA00023136"/>
    </source>
</evidence>
<keyword evidence="3 6" id="KW-1133">Transmembrane helix</keyword>
<feature type="transmembrane region" description="Helical" evidence="6">
    <location>
        <begin position="400"/>
        <end position="419"/>
    </location>
</feature>
<keyword evidence="2 6" id="KW-0812">Transmembrane</keyword>